<evidence type="ECO:0000313" key="2">
    <source>
        <dbReference type="Proteomes" id="UP000006457"/>
    </source>
</evidence>
<proteinExistence type="predicted"/>
<dbReference type="PATRIC" id="fig|1095749.3.peg.1281"/>
<comment type="caution">
    <text evidence="1">The sequence shown here is derived from an EMBL/GenBank/DDBJ whole genome shotgun (WGS) entry which is preliminary data.</text>
</comment>
<organism evidence="1 2">
    <name type="scientific">Pasteurella bettyae CCUG 2042</name>
    <dbReference type="NCBI Taxonomy" id="1095749"/>
    <lineage>
        <taxon>Bacteria</taxon>
        <taxon>Pseudomonadati</taxon>
        <taxon>Pseudomonadota</taxon>
        <taxon>Gammaproteobacteria</taxon>
        <taxon>Pasteurellales</taxon>
        <taxon>Pasteurellaceae</taxon>
        <taxon>Pasteurella</taxon>
    </lineage>
</organism>
<dbReference type="EMBL" id="AJSX01000033">
    <property type="protein sequence ID" value="EIJ69170.1"/>
    <property type="molecule type" value="Genomic_DNA"/>
</dbReference>
<sequence length="97" mass="10958">MESRPLNEKELLILKGNALRMKFQAQTQQTKREIMQPLKMTKETSIALLASPVVKTFALNVLAKHLLTKKGLIYSVLGLSTLLALGNKKDHQYKESH</sequence>
<gene>
    <name evidence="1" type="ORF">HMPREF1052_0344</name>
</gene>
<name>I3DBS7_9PAST</name>
<evidence type="ECO:0000313" key="1">
    <source>
        <dbReference type="EMBL" id="EIJ69170.1"/>
    </source>
</evidence>
<accession>I3DBS7</accession>
<dbReference type="AlphaFoldDB" id="I3DBS7"/>
<dbReference type="eggNOG" id="ENOG5031KB4">
    <property type="taxonomic scope" value="Bacteria"/>
</dbReference>
<protein>
    <submittedName>
        <fullName evidence="1">Uncharacterized protein</fullName>
    </submittedName>
</protein>
<keyword evidence="2" id="KW-1185">Reference proteome</keyword>
<dbReference type="OrthoDB" id="5690540at2"/>
<reference evidence="1 2" key="1">
    <citation type="submission" date="2012-03" db="EMBL/GenBank/DDBJ databases">
        <authorList>
            <person name="Harkins D.M."/>
            <person name="Madupu R."/>
            <person name="Durkin A.S."/>
            <person name="Torralba M."/>
            <person name="Methe B."/>
            <person name="Sutton G.G."/>
            <person name="Nelson K.E."/>
        </authorList>
    </citation>
    <scope>NUCLEOTIDE SEQUENCE [LARGE SCALE GENOMIC DNA]</scope>
    <source>
        <strain evidence="1 2">CCUG 2042</strain>
    </source>
</reference>
<dbReference type="RefSeq" id="WP_005760942.1">
    <property type="nucleotide sequence ID" value="NZ_AJSX01000033.1"/>
</dbReference>
<dbReference type="Proteomes" id="UP000006457">
    <property type="component" value="Unassembled WGS sequence"/>
</dbReference>